<evidence type="ECO:0000313" key="2">
    <source>
        <dbReference type="Proteomes" id="UP001596333"/>
    </source>
</evidence>
<keyword evidence="2" id="KW-1185">Reference proteome</keyword>
<proteinExistence type="predicted"/>
<accession>A0ABD5UF53</accession>
<evidence type="ECO:0000313" key="1">
    <source>
        <dbReference type="EMBL" id="MFC6887883.1"/>
    </source>
</evidence>
<name>A0ABD5UF53_9EURY</name>
<protein>
    <recommendedName>
        <fullName evidence="3">Rubrerythrin</fullName>
    </recommendedName>
</protein>
<dbReference type="EMBL" id="JBHSXI010000001">
    <property type="protein sequence ID" value="MFC6887883.1"/>
    <property type="molecule type" value="Genomic_DNA"/>
</dbReference>
<organism evidence="1 2">
    <name type="scientific">Halorubrum trueperi</name>
    <dbReference type="NCBI Taxonomy" id="2004704"/>
    <lineage>
        <taxon>Archaea</taxon>
        <taxon>Methanobacteriati</taxon>
        <taxon>Methanobacteriota</taxon>
        <taxon>Stenosarchaea group</taxon>
        <taxon>Halobacteria</taxon>
        <taxon>Halobacteriales</taxon>
        <taxon>Haloferacaceae</taxon>
        <taxon>Halorubrum</taxon>
    </lineage>
</organism>
<dbReference type="AlphaFoldDB" id="A0ABD5UF53"/>
<gene>
    <name evidence="1" type="ORF">ACFQEY_02270</name>
</gene>
<dbReference type="Proteomes" id="UP001596333">
    <property type="component" value="Unassembled WGS sequence"/>
</dbReference>
<comment type="caution">
    <text evidence="1">The sequence shown here is derived from an EMBL/GenBank/DDBJ whole genome shotgun (WGS) entry which is preliminary data.</text>
</comment>
<reference evidence="1 2" key="1">
    <citation type="journal article" date="2019" name="Int. J. Syst. Evol. Microbiol.">
        <title>The Global Catalogue of Microorganisms (GCM) 10K type strain sequencing project: providing services to taxonomists for standard genome sequencing and annotation.</title>
        <authorList>
            <consortium name="The Broad Institute Genomics Platform"/>
            <consortium name="The Broad Institute Genome Sequencing Center for Infectious Disease"/>
            <person name="Wu L."/>
            <person name="Ma J."/>
        </authorList>
    </citation>
    <scope>NUCLEOTIDE SEQUENCE [LARGE SCALE GENOMIC DNA]</scope>
    <source>
        <strain evidence="1 2">Y73</strain>
    </source>
</reference>
<dbReference type="RefSeq" id="WP_379764382.1">
    <property type="nucleotide sequence ID" value="NZ_JBHSXI010000001.1"/>
</dbReference>
<sequence>MSLTTSDDTIEDPVEKLREDDEAVELFERLADSDAQCADRFQNALEKAGVR</sequence>
<evidence type="ECO:0008006" key="3">
    <source>
        <dbReference type="Google" id="ProtNLM"/>
    </source>
</evidence>